<evidence type="ECO:0000259" key="7">
    <source>
        <dbReference type="Pfam" id="PF02737"/>
    </source>
</evidence>
<dbReference type="GO" id="GO:0006631">
    <property type="term" value="P:fatty acid metabolic process"/>
    <property type="evidence" value="ECO:0007669"/>
    <property type="project" value="InterPro"/>
</dbReference>
<dbReference type="Gene3D" id="1.10.1040.10">
    <property type="entry name" value="N-(1-d-carboxylethyl)-l-norvaline Dehydrogenase, domain 2"/>
    <property type="match status" value="1"/>
</dbReference>
<dbReference type="Pfam" id="PF00725">
    <property type="entry name" value="3HCDH"/>
    <property type="match status" value="1"/>
</dbReference>
<dbReference type="InterPro" id="IPR006108">
    <property type="entry name" value="3HC_DH_C"/>
</dbReference>
<evidence type="ECO:0000256" key="3">
    <source>
        <dbReference type="ARBA" id="ARBA00023002"/>
    </source>
</evidence>
<comment type="similarity">
    <text evidence="2">Belongs to the 3-hydroxyacyl-CoA dehydrogenase family.</text>
</comment>
<evidence type="ECO:0000256" key="5">
    <source>
        <dbReference type="SAM" id="MobiDB-lite"/>
    </source>
</evidence>
<dbReference type="RefSeq" id="WP_082121829.1">
    <property type="nucleotide sequence ID" value="NZ_JYFN01000014.1"/>
</dbReference>
<evidence type="ECO:0000256" key="4">
    <source>
        <dbReference type="PIRSR" id="PIRSR000105-1"/>
    </source>
</evidence>
<dbReference type="InterPro" id="IPR013328">
    <property type="entry name" value="6PGD_dom2"/>
</dbReference>
<gene>
    <name evidence="8" type="ORF">FF36_02313</name>
</gene>
<feature type="domain" description="3-hydroxyacyl-CoA dehydrogenase C-terminal" evidence="6">
    <location>
        <begin position="227"/>
        <end position="274"/>
    </location>
</feature>
<dbReference type="PANTHER" id="PTHR48075">
    <property type="entry name" value="3-HYDROXYACYL-COA DEHYDROGENASE FAMILY PROTEIN"/>
    <property type="match status" value="1"/>
</dbReference>
<dbReference type="InterPro" id="IPR036291">
    <property type="entry name" value="NAD(P)-bd_dom_sf"/>
</dbReference>
<dbReference type="SUPFAM" id="SSF51735">
    <property type="entry name" value="NAD(P)-binding Rossmann-fold domains"/>
    <property type="match status" value="1"/>
</dbReference>
<name>A0A0D8BH18_9ACTN</name>
<keyword evidence="3 8" id="KW-0560">Oxidoreductase</keyword>
<feature type="site" description="Important for catalytic activity" evidence="4">
    <location>
        <position position="178"/>
    </location>
</feature>
<dbReference type="Gene3D" id="3.40.50.720">
    <property type="entry name" value="NAD(P)-binding Rossmann-like Domain"/>
    <property type="match status" value="1"/>
</dbReference>
<dbReference type="Pfam" id="PF02737">
    <property type="entry name" value="3HCDH_N"/>
    <property type="match status" value="1"/>
</dbReference>
<protein>
    <submittedName>
        <fullName evidence="8">3-hydroxyacyl-CoA dehydrogenase</fullName>
        <ecNumber evidence="8">1.1.1.157</ecNumber>
    </submittedName>
</protein>
<dbReference type="PATRIC" id="fig|1502723.3.peg.1335"/>
<reference evidence="9" key="1">
    <citation type="submission" date="2015-02" db="EMBL/GenBank/DDBJ databases">
        <title>Draft Genome of Frankia sp. CpI1-S.</title>
        <authorList>
            <person name="Oshone R.T."/>
            <person name="Ngom M."/>
            <person name="Ghodhbane-Gtari F."/>
            <person name="Gtari M."/>
            <person name="Morris K."/>
            <person name="Thomas K."/>
            <person name="Sen A."/>
            <person name="Tisa L.S."/>
        </authorList>
    </citation>
    <scope>NUCLEOTIDE SEQUENCE [LARGE SCALE GENOMIC DNA]</scope>
    <source>
        <strain evidence="9">CpI1-S</strain>
    </source>
</reference>
<dbReference type="PIRSF" id="PIRSF000105">
    <property type="entry name" value="HCDH"/>
    <property type="match status" value="1"/>
</dbReference>
<dbReference type="InterPro" id="IPR022694">
    <property type="entry name" value="3-OHacyl-CoA_DH"/>
</dbReference>
<evidence type="ECO:0000256" key="1">
    <source>
        <dbReference type="ARBA" id="ARBA00005086"/>
    </source>
</evidence>
<evidence type="ECO:0000313" key="9">
    <source>
        <dbReference type="Proteomes" id="UP000032545"/>
    </source>
</evidence>
<feature type="domain" description="3-hydroxyacyl-CoA dehydrogenase NAD binding" evidence="7">
    <location>
        <begin position="40"/>
        <end position="221"/>
    </location>
</feature>
<accession>A0A0D8BH18</accession>
<dbReference type="GO" id="GO:0070403">
    <property type="term" value="F:NAD+ binding"/>
    <property type="evidence" value="ECO:0007669"/>
    <property type="project" value="InterPro"/>
</dbReference>
<dbReference type="AlphaFoldDB" id="A0A0D8BH18"/>
<dbReference type="OrthoDB" id="9771883at2"/>
<comment type="pathway">
    <text evidence="1">Lipid metabolism; butanoate metabolism.</text>
</comment>
<feature type="region of interest" description="Disordered" evidence="5">
    <location>
        <begin position="1"/>
        <end position="27"/>
    </location>
</feature>
<evidence type="ECO:0000256" key="2">
    <source>
        <dbReference type="ARBA" id="ARBA00009463"/>
    </source>
</evidence>
<keyword evidence="9" id="KW-1185">Reference proteome</keyword>
<sequence>MTAGDNSAGAAGTSARPETSGTAEAARTTGAAEAVTAVGTVGVIGAGVMGAGIAQAAAVAGCAVVCVDTSGAARERARRQLVEGRFGLRAAVERGKLAAADVDRVAARIAWESELSAVAGAAVVIEAVPEDLALKVRVFRELDRVAAAGAVLATNSSGFPVGALAAATDRPTRVLGWHWSSPAQIMRFAEIVVTEHTDPDAVETVTRLAHGLGKNPVVVRDAPMSWGYVANRVYWAAVAEARRIVAEGVSTERDVDQLLVDCFRWPVGPFTMIQGATAGWT</sequence>
<comment type="caution">
    <text evidence="8">The sequence shown here is derived from an EMBL/GenBank/DDBJ whole genome shotgun (WGS) entry which is preliminary data.</text>
</comment>
<dbReference type="PANTHER" id="PTHR48075:SF5">
    <property type="entry name" value="3-HYDROXYBUTYRYL-COA DEHYDROGENASE"/>
    <property type="match status" value="1"/>
</dbReference>
<proteinExistence type="inferred from homology"/>
<dbReference type="Proteomes" id="UP000032545">
    <property type="component" value="Unassembled WGS sequence"/>
</dbReference>
<evidence type="ECO:0000259" key="6">
    <source>
        <dbReference type="Pfam" id="PF00725"/>
    </source>
</evidence>
<organism evidence="8 9">
    <name type="scientific">Frankia torreyi</name>
    <dbReference type="NCBI Taxonomy" id="1856"/>
    <lineage>
        <taxon>Bacteria</taxon>
        <taxon>Bacillati</taxon>
        <taxon>Actinomycetota</taxon>
        <taxon>Actinomycetes</taxon>
        <taxon>Frankiales</taxon>
        <taxon>Frankiaceae</taxon>
        <taxon>Frankia</taxon>
    </lineage>
</organism>
<reference evidence="8 9" key="2">
    <citation type="journal article" date="2016" name="Genome Announc.">
        <title>Permanent Draft Genome Sequences for Two Variants of Frankia sp. Strain CpI1, the First Frankia Strain Isolated from Root Nodules of Comptonia peregrina.</title>
        <authorList>
            <person name="Oshone R."/>
            <person name="Hurst S.G.IV."/>
            <person name="Abebe-Akele F."/>
            <person name="Simpson S."/>
            <person name="Morris K."/>
            <person name="Thomas W.K."/>
            <person name="Tisa L.S."/>
        </authorList>
    </citation>
    <scope>NUCLEOTIDE SEQUENCE [LARGE SCALE GENOMIC DNA]</scope>
    <source>
        <strain evidence="9">CpI1-S</strain>
    </source>
</reference>
<dbReference type="InterPro" id="IPR008927">
    <property type="entry name" value="6-PGluconate_DH-like_C_sf"/>
</dbReference>
<dbReference type="InterPro" id="IPR006176">
    <property type="entry name" value="3-OHacyl-CoA_DH_NAD-bd"/>
</dbReference>
<dbReference type="SUPFAM" id="SSF48179">
    <property type="entry name" value="6-phosphogluconate dehydrogenase C-terminal domain-like"/>
    <property type="match status" value="1"/>
</dbReference>
<dbReference type="EC" id="1.1.1.157" evidence="8"/>
<evidence type="ECO:0000313" key="8">
    <source>
        <dbReference type="EMBL" id="KJE23355.1"/>
    </source>
</evidence>
<dbReference type="GO" id="GO:0008691">
    <property type="term" value="F:3-hydroxybutyryl-CoA dehydrogenase activity"/>
    <property type="evidence" value="ECO:0007669"/>
    <property type="project" value="UniProtKB-EC"/>
</dbReference>
<dbReference type="EMBL" id="JYFN01000014">
    <property type="protein sequence ID" value="KJE23355.1"/>
    <property type="molecule type" value="Genomic_DNA"/>
</dbReference>